<dbReference type="PROSITE" id="PS50237">
    <property type="entry name" value="HECT"/>
    <property type="match status" value="1"/>
</dbReference>
<gene>
    <name evidence="7" type="ORF">BCR44DRAFT_48723</name>
</gene>
<feature type="compositionally biased region" description="Polar residues" evidence="5">
    <location>
        <begin position="252"/>
        <end position="273"/>
    </location>
</feature>
<accession>A0A1Y2HMQ8</accession>
<dbReference type="EMBL" id="MCFL01000020">
    <property type="protein sequence ID" value="ORZ35839.1"/>
    <property type="molecule type" value="Genomic_DNA"/>
</dbReference>
<reference evidence="7 8" key="1">
    <citation type="submission" date="2016-07" db="EMBL/GenBank/DDBJ databases">
        <title>Pervasive Adenine N6-methylation of Active Genes in Fungi.</title>
        <authorList>
            <consortium name="DOE Joint Genome Institute"/>
            <person name="Mondo S.J."/>
            <person name="Dannebaum R.O."/>
            <person name="Kuo R.C."/>
            <person name="Labutti K."/>
            <person name="Haridas S."/>
            <person name="Kuo A."/>
            <person name="Salamov A."/>
            <person name="Ahrendt S.R."/>
            <person name="Lipzen A."/>
            <person name="Sullivan W."/>
            <person name="Andreopoulos W.B."/>
            <person name="Clum A."/>
            <person name="Lindquist E."/>
            <person name="Daum C."/>
            <person name="Ramamoorthy G.K."/>
            <person name="Gryganskyi A."/>
            <person name="Culley D."/>
            <person name="Magnuson J.K."/>
            <person name="James T.Y."/>
            <person name="O'Malley M.A."/>
            <person name="Stajich J.E."/>
            <person name="Spatafora J.W."/>
            <person name="Visel A."/>
            <person name="Grigoriev I.V."/>
        </authorList>
    </citation>
    <scope>NUCLEOTIDE SEQUENCE [LARGE SCALE GENOMIC DNA]</scope>
    <source>
        <strain evidence="7 8">PL171</strain>
    </source>
</reference>
<feature type="compositionally biased region" description="Polar residues" evidence="5">
    <location>
        <begin position="1"/>
        <end position="13"/>
    </location>
</feature>
<feature type="domain" description="HECT" evidence="6">
    <location>
        <begin position="1586"/>
        <end position="1948"/>
    </location>
</feature>
<dbReference type="GO" id="GO:0000209">
    <property type="term" value="P:protein polyubiquitination"/>
    <property type="evidence" value="ECO:0007669"/>
    <property type="project" value="TreeGrafter"/>
</dbReference>
<keyword evidence="2" id="KW-0808">Transferase</keyword>
<dbReference type="Pfam" id="PF00632">
    <property type="entry name" value="HECT"/>
    <property type="match status" value="1"/>
</dbReference>
<feature type="compositionally biased region" description="Low complexity" evidence="5">
    <location>
        <begin position="232"/>
        <end position="242"/>
    </location>
</feature>
<dbReference type="PANTHER" id="PTHR45670:SF1">
    <property type="entry name" value="E3 UBIQUITIN-PROTEIN LIGASE HECTD1"/>
    <property type="match status" value="1"/>
</dbReference>
<dbReference type="Gene3D" id="3.90.1750.10">
    <property type="entry name" value="Hect, E3 ligase catalytic domains"/>
    <property type="match status" value="1"/>
</dbReference>
<feature type="compositionally biased region" description="Low complexity" evidence="5">
    <location>
        <begin position="274"/>
        <end position="283"/>
    </location>
</feature>
<feature type="compositionally biased region" description="Low complexity" evidence="5">
    <location>
        <begin position="151"/>
        <end position="168"/>
    </location>
</feature>
<feature type="compositionally biased region" description="Low complexity" evidence="5">
    <location>
        <begin position="184"/>
        <end position="209"/>
    </location>
</feature>
<evidence type="ECO:0000256" key="4">
    <source>
        <dbReference type="PROSITE-ProRule" id="PRU00104"/>
    </source>
</evidence>
<feature type="region of interest" description="Disordered" evidence="5">
    <location>
        <begin position="1027"/>
        <end position="1069"/>
    </location>
</feature>
<feature type="compositionally biased region" description="Polar residues" evidence="5">
    <location>
        <begin position="1285"/>
        <end position="1294"/>
    </location>
</feature>
<feature type="compositionally biased region" description="Basic residues" evidence="5">
    <location>
        <begin position="210"/>
        <end position="222"/>
    </location>
</feature>
<dbReference type="InterPro" id="IPR000569">
    <property type="entry name" value="HECT_dom"/>
</dbReference>
<dbReference type="SUPFAM" id="SSF56204">
    <property type="entry name" value="Hect, E3 ligase catalytic domain"/>
    <property type="match status" value="1"/>
</dbReference>
<dbReference type="PANTHER" id="PTHR45670">
    <property type="entry name" value="E3 UBIQUITIN-PROTEIN LIGASE TRIP12"/>
    <property type="match status" value="1"/>
</dbReference>
<feature type="compositionally biased region" description="Acidic residues" evidence="5">
    <location>
        <begin position="535"/>
        <end position="552"/>
    </location>
</feature>
<name>A0A1Y2HMQ8_9FUNG</name>
<dbReference type="Proteomes" id="UP000193411">
    <property type="component" value="Unassembled WGS sequence"/>
</dbReference>
<organism evidence="7 8">
    <name type="scientific">Catenaria anguillulae PL171</name>
    <dbReference type="NCBI Taxonomy" id="765915"/>
    <lineage>
        <taxon>Eukaryota</taxon>
        <taxon>Fungi</taxon>
        <taxon>Fungi incertae sedis</taxon>
        <taxon>Blastocladiomycota</taxon>
        <taxon>Blastocladiomycetes</taxon>
        <taxon>Blastocladiales</taxon>
        <taxon>Catenariaceae</taxon>
        <taxon>Catenaria</taxon>
    </lineage>
</organism>
<dbReference type="OrthoDB" id="423283at2759"/>
<dbReference type="GO" id="GO:0043161">
    <property type="term" value="P:proteasome-mediated ubiquitin-dependent protein catabolic process"/>
    <property type="evidence" value="ECO:0007669"/>
    <property type="project" value="TreeGrafter"/>
</dbReference>
<keyword evidence="8" id="KW-1185">Reference proteome</keyword>
<feature type="compositionally biased region" description="Low complexity" evidence="5">
    <location>
        <begin position="310"/>
        <end position="373"/>
    </location>
</feature>
<feature type="compositionally biased region" description="Acidic residues" evidence="5">
    <location>
        <begin position="1209"/>
        <end position="1227"/>
    </location>
</feature>
<proteinExistence type="inferred from homology"/>
<feature type="compositionally biased region" description="Basic and acidic residues" evidence="5">
    <location>
        <begin position="84"/>
        <end position="99"/>
    </location>
</feature>
<feature type="compositionally biased region" description="Acidic residues" evidence="5">
    <location>
        <begin position="1236"/>
        <end position="1255"/>
    </location>
</feature>
<feature type="region of interest" description="Disordered" evidence="5">
    <location>
        <begin position="1194"/>
        <end position="1328"/>
    </location>
</feature>
<evidence type="ECO:0000256" key="1">
    <source>
        <dbReference type="ARBA" id="ARBA00006331"/>
    </source>
</evidence>
<feature type="region of interest" description="Disordered" evidence="5">
    <location>
        <begin position="528"/>
        <end position="565"/>
    </location>
</feature>
<feature type="compositionally biased region" description="Low complexity" evidence="5">
    <location>
        <begin position="1042"/>
        <end position="1056"/>
    </location>
</feature>
<comment type="similarity">
    <text evidence="1">Belongs to the UPL family. K-HECT subfamily.</text>
</comment>
<keyword evidence="3 4" id="KW-0833">Ubl conjugation pathway</keyword>
<evidence type="ECO:0000256" key="5">
    <source>
        <dbReference type="SAM" id="MobiDB-lite"/>
    </source>
</evidence>
<evidence type="ECO:0000256" key="2">
    <source>
        <dbReference type="ARBA" id="ARBA00022679"/>
    </source>
</evidence>
<dbReference type="SMART" id="SM00119">
    <property type="entry name" value="HECTc"/>
    <property type="match status" value="1"/>
</dbReference>
<feature type="region of interest" description="Disordered" evidence="5">
    <location>
        <begin position="1"/>
        <end position="373"/>
    </location>
</feature>
<dbReference type="InterPro" id="IPR035983">
    <property type="entry name" value="Hect_E3_ubiquitin_ligase"/>
</dbReference>
<feature type="compositionally biased region" description="Low complexity" evidence="5">
    <location>
        <begin position="68"/>
        <end position="83"/>
    </location>
</feature>
<comment type="caution">
    <text evidence="7">The sequence shown here is derived from an EMBL/GenBank/DDBJ whole genome shotgun (WGS) entry which is preliminary data.</text>
</comment>
<protein>
    <recommendedName>
        <fullName evidence="6">HECT domain-containing protein</fullName>
    </recommendedName>
</protein>
<feature type="compositionally biased region" description="Low complexity" evidence="5">
    <location>
        <begin position="34"/>
        <end position="45"/>
    </location>
</feature>
<sequence>MTSKTSAPSSFIASTPLRRSSRIASTPVPAVTPSSTSLSQSLSQTKRGGRGVGRKAAAALRDLDSDSDLSSLSSSHSDSNSQSESDREAELSDIGDLKVTRRKSSTKAQVTHSRKRKLPASKTRTQQQGLEPPTKRSRHSAPKTETASTDSPSRAASLSASTTTSAPLGGRRRSARFTTEQPSTPTAVPTTAATATVGITSASQSQSAVKKAKTKAKAKAKATARNARADPSASSSSSSSSSPIHDVIKLPKSSTSKHLQAFKTQSTPKANTPSAAARTSTRASTRRTRSSSSSSAMSAEPTDPTIQIKSSTDSGAAATAADSSAMDVDPPSPAAAASSAAPGSSAASSSSSSAPAAGDTASPTTPSAATASPLSPLSALAAALSNASASGPGTSSTSNPDPSSPNSILTALLNSASAAGGGPLSPTSQSNAQAALLAAMQQAAASASSSSATSMFGGFGGGGGLRVSAQIRQLATTFKSLAANLSQAEDPTELYMALQQIPELVLMNAEDTLAAVCMCTQNEYANAAASQHDDQDQDEDEDNDEQDEDDEAALPAAAPTGTGPRNVIDHLVKRLIPLIAPTSAPTSDAISELAYAMLGTEVAVLAVRCVKALLDGLPSSGIAMLVRNRAPVALVTALGDVQYMDAADGVVDVVHHLVTGGVDGAAAASLGGYLGAGGATRTAQAALVDAGAVPVLVKYLDFLPLPSQRRAIQALAACISSAAGAMAFTQDKHTWRAVLHLVSAPEGVVDAQLQKAAVGVWMNVVKYAANVAEALMPRGDQAGGEETPLAVLAKLVRENREVTALLKVACHRDAAARAATAGASPTSADSSSNDDNKGVAHALVQHGVLDLLLSPPAEASATTDQGADDQNKQPTTAAATAKFTLTADHIALLTALVDAEVQSTPGSAGNADRAAQLVECLLDMPDEVPGPVSATAMRPTFASIMNRGSAASAAPTVAPHWSLLLHVVQRAVQAGNAGAQVVSPGLIDRVIAAIARGTVPKDHALPLVLVDAEPERCRRHGLAEVVDEQQEETMTKEVKQVSPESPKSPTSTTTAPAKKRSVRIDAPPAPLSSSTARIADLTAWEFMHLPWVQSPTACAVPTTLTPEDVHAAHSHIHVLIARHLTQLPLVFDPRVSLRGPGGALVSSQGGASGEVTPEIVLVGVRVNVVAPVAVADRMGMGVAFGGIGRAAAGTGGPGGADGEMVQSEVESEDDHHEDDEDEEDEDDDHHHSPDVQMDEDGEMDDEFDAGIDGDGDIAMHDVLPASASEAEDDDEHAEYAGGHGSETQQESQATEAVPDLDGAQIEPPTTPIIPSDQLASGEDAPTTAAQEEVEQVVEMGPFQIQAVARVRDVYRSLGIDMAKWVITHDGRALELDDAVFRPLWEHVQKLHREKCKADGKPVTVCPTEDVFRKQFRFQVVAKDKAPADAAAKEQQQVGEELAKSEAVAAPMCALLECAARLNAQYHGLGARPSAALVRHVQRQMNQVLLASTQSQPEWLAAVVQGHFPLSRPPTDSAANHQEQQDSGMSSWRFLVPFATRRHYYACHCLGYARCLLRVAPQAARLGKIPRQKVRIDRPHILSSAYRTFDLFGAEYSMLEIEYRGEVGTGLGPTLEFYSLTVQEIANRKDLWQTAAVPFLLPRGASVTDAEVDQVRAESEKPQVDKKMVPKDKLTHAHILFLLGQVMAKALMDDRTVDVPLHPAFLKLVFSQQPSAADMDGLRAVDPVVAKSMQAVLDMSDPSALHLHFEYDGKPLIPGGEDVPVNTAEDARRYVALVADRVAGVEGLGAAARCVRLGFERVLPVAPLASLFSADELLTLFSGSATEDNQYWTHQALLSPGGMQADHGYSLDSPAVRWLVDWMVALPASDRRTFLTFLTGAPRLPLGGWKALRPKFTVVHRSAPNPDTYLPSVMTCANYLKMPSYSSRELLDQRMRMAMAEGQGSFHLS</sequence>
<dbReference type="Gene3D" id="3.30.2410.10">
    <property type="entry name" value="Hect, E3 ligase catalytic domain"/>
    <property type="match status" value="1"/>
</dbReference>
<dbReference type="STRING" id="765915.A0A1Y2HMQ8"/>
<dbReference type="InterPro" id="IPR045322">
    <property type="entry name" value="HECTD1/TRIP12-like"/>
</dbReference>
<dbReference type="InterPro" id="IPR011989">
    <property type="entry name" value="ARM-like"/>
</dbReference>
<evidence type="ECO:0000256" key="3">
    <source>
        <dbReference type="ARBA" id="ARBA00022786"/>
    </source>
</evidence>
<dbReference type="GO" id="GO:0061630">
    <property type="term" value="F:ubiquitin protein ligase activity"/>
    <property type="evidence" value="ECO:0007669"/>
    <property type="project" value="InterPro"/>
</dbReference>
<dbReference type="Gene3D" id="1.25.10.10">
    <property type="entry name" value="Leucine-rich Repeat Variant"/>
    <property type="match status" value="1"/>
</dbReference>
<feature type="active site" description="Glycyl thioester intermediate" evidence="4">
    <location>
        <position position="1915"/>
    </location>
</feature>
<evidence type="ECO:0000259" key="6">
    <source>
        <dbReference type="PROSITE" id="PS50237"/>
    </source>
</evidence>
<evidence type="ECO:0000313" key="8">
    <source>
        <dbReference type="Proteomes" id="UP000193411"/>
    </source>
</evidence>
<feature type="region of interest" description="Disordered" evidence="5">
    <location>
        <begin position="385"/>
        <end position="408"/>
    </location>
</feature>
<evidence type="ECO:0000313" key="7">
    <source>
        <dbReference type="EMBL" id="ORZ35839.1"/>
    </source>
</evidence>